<dbReference type="Proteomes" id="UP001329825">
    <property type="component" value="Chromosome 11"/>
</dbReference>
<reference evidence="2 3" key="1">
    <citation type="submission" date="2024-01" db="EMBL/GenBank/DDBJ databases">
        <title>Comparative genomics of Cryptococcus and Kwoniella reveals pathogenesis evolution and contrasting modes of karyotype evolution via chromosome fusion or intercentromeric recombination.</title>
        <authorList>
            <person name="Coelho M.A."/>
            <person name="David-Palma M."/>
            <person name="Shea T."/>
            <person name="Bowers K."/>
            <person name="McGinley-Smith S."/>
            <person name="Mohammad A.W."/>
            <person name="Gnirke A."/>
            <person name="Yurkov A.M."/>
            <person name="Nowrousian M."/>
            <person name="Sun S."/>
            <person name="Cuomo C.A."/>
            <person name="Heitman J."/>
        </authorList>
    </citation>
    <scope>NUCLEOTIDE SEQUENCE [LARGE SCALE GENOMIC DNA]</scope>
    <source>
        <strain evidence="2">CBS 11374</strain>
    </source>
</reference>
<dbReference type="EMBL" id="CP141891">
    <property type="protein sequence ID" value="WRT70623.1"/>
    <property type="molecule type" value="Genomic_DNA"/>
</dbReference>
<feature type="compositionally biased region" description="Low complexity" evidence="1">
    <location>
        <begin position="42"/>
        <end position="57"/>
    </location>
</feature>
<evidence type="ECO:0008006" key="4">
    <source>
        <dbReference type="Google" id="ProtNLM"/>
    </source>
</evidence>
<feature type="compositionally biased region" description="Basic and acidic residues" evidence="1">
    <location>
        <begin position="108"/>
        <end position="123"/>
    </location>
</feature>
<feature type="compositionally biased region" description="Low complexity" evidence="1">
    <location>
        <begin position="65"/>
        <end position="79"/>
    </location>
</feature>
<dbReference type="GeneID" id="87959751"/>
<accession>A0ABZ1D9N7</accession>
<gene>
    <name evidence="2" type="ORF">IL334_007621</name>
</gene>
<dbReference type="RefSeq" id="XP_062795362.1">
    <property type="nucleotide sequence ID" value="XM_062939311.1"/>
</dbReference>
<proteinExistence type="predicted"/>
<keyword evidence="3" id="KW-1185">Reference proteome</keyword>
<sequence length="213" mass="23556">MSRYSIPSPGKDLPWDDLDPAVKDNGAETFIKQHSPGYMDDSSVSPSTGSSPFSPTSAHDTDGPSSTTTLSTANTLSDTFAVSPTTTLRSDPPEISRSSSCGTAPTSRIEKPSATRSINERSASHVNTNQDGQRYKDLLGIPKRSRTSQQNKDVETLGNRLASRRFRAKFQSAKAVTIESENKLRKSKIWKRLWLRQKRHVEILKLNHVLSKN</sequence>
<feature type="region of interest" description="Disordered" evidence="1">
    <location>
        <begin position="1"/>
        <end position="132"/>
    </location>
</feature>
<feature type="compositionally biased region" description="Polar residues" evidence="1">
    <location>
        <begin position="96"/>
        <end position="106"/>
    </location>
</feature>
<protein>
    <recommendedName>
        <fullName evidence="4">BZIP domain-containing protein</fullName>
    </recommendedName>
</protein>
<evidence type="ECO:0000313" key="3">
    <source>
        <dbReference type="Proteomes" id="UP001329825"/>
    </source>
</evidence>
<name>A0ABZ1D9N7_9TREE</name>
<evidence type="ECO:0000313" key="2">
    <source>
        <dbReference type="EMBL" id="WRT70623.1"/>
    </source>
</evidence>
<feature type="compositionally biased region" description="Polar residues" evidence="1">
    <location>
        <begin position="80"/>
        <end position="89"/>
    </location>
</feature>
<evidence type="ECO:0000256" key="1">
    <source>
        <dbReference type="SAM" id="MobiDB-lite"/>
    </source>
</evidence>
<organism evidence="2 3">
    <name type="scientific">Kwoniella shivajii</name>
    <dbReference type="NCBI Taxonomy" id="564305"/>
    <lineage>
        <taxon>Eukaryota</taxon>
        <taxon>Fungi</taxon>
        <taxon>Dikarya</taxon>
        <taxon>Basidiomycota</taxon>
        <taxon>Agaricomycotina</taxon>
        <taxon>Tremellomycetes</taxon>
        <taxon>Tremellales</taxon>
        <taxon>Cryptococcaceae</taxon>
        <taxon>Kwoniella</taxon>
    </lineage>
</organism>